<dbReference type="EMBL" id="JBHTMM010000033">
    <property type="protein sequence ID" value="MFD1309007.1"/>
    <property type="molecule type" value="Genomic_DNA"/>
</dbReference>
<evidence type="ECO:0000313" key="2">
    <source>
        <dbReference type="Proteomes" id="UP001597058"/>
    </source>
</evidence>
<gene>
    <name evidence="1" type="ORF">ACFQ5X_24520</name>
</gene>
<name>A0ABW3XI52_9ACTN</name>
<keyword evidence="2" id="KW-1185">Reference proteome</keyword>
<proteinExistence type="predicted"/>
<evidence type="ECO:0000313" key="1">
    <source>
        <dbReference type="EMBL" id="MFD1309007.1"/>
    </source>
</evidence>
<evidence type="ECO:0008006" key="3">
    <source>
        <dbReference type="Google" id="ProtNLM"/>
    </source>
</evidence>
<protein>
    <recommendedName>
        <fullName evidence="3">Rubredoxin</fullName>
    </recommendedName>
</protein>
<comment type="caution">
    <text evidence="1">The sequence shown here is derived from an EMBL/GenBank/DDBJ whole genome shotgun (WGS) entry which is preliminary data.</text>
</comment>
<sequence length="54" mass="6567">MYFLFVCWWCSEDCVVWGKPAGFWRELYRVDDEWDCWNCGSTNITHDPPWTEAD</sequence>
<dbReference type="RefSeq" id="WP_381328628.1">
    <property type="nucleotide sequence ID" value="NZ_JBHTMM010000033.1"/>
</dbReference>
<dbReference type="Proteomes" id="UP001597058">
    <property type="component" value="Unassembled WGS sequence"/>
</dbReference>
<organism evidence="1 2">
    <name type="scientific">Streptomyces kaempferi</name>
    <dbReference type="NCBI Taxonomy" id="333725"/>
    <lineage>
        <taxon>Bacteria</taxon>
        <taxon>Bacillati</taxon>
        <taxon>Actinomycetota</taxon>
        <taxon>Actinomycetes</taxon>
        <taxon>Kitasatosporales</taxon>
        <taxon>Streptomycetaceae</taxon>
        <taxon>Streptomyces</taxon>
    </lineage>
</organism>
<accession>A0ABW3XI52</accession>
<reference evidence="2" key="1">
    <citation type="journal article" date="2019" name="Int. J. Syst. Evol. Microbiol.">
        <title>The Global Catalogue of Microorganisms (GCM) 10K type strain sequencing project: providing services to taxonomists for standard genome sequencing and annotation.</title>
        <authorList>
            <consortium name="The Broad Institute Genomics Platform"/>
            <consortium name="The Broad Institute Genome Sequencing Center for Infectious Disease"/>
            <person name="Wu L."/>
            <person name="Ma J."/>
        </authorList>
    </citation>
    <scope>NUCLEOTIDE SEQUENCE [LARGE SCALE GENOMIC DNA]</scope>
    <source>
        <strain evidence="2">CGMCC 4.7020</strain>
    </source>
</reference>